<dbReference type="CDD" id="cd00570">
    <property type="entry name" value="GST_N_family"/>
    <property type="match status" value="1"/>
</dbReference>
<dbReference type="InterPro" id="IPR004045">
    <property type="entry name" value="Glutathione_S-Trfase_N"/>
</dbReference>
<dbReference type="InterPro" id="IPR036249">
    <property type="entry name" value="Thioredoxin-like_sf"/>
</dbReference>
<sequence>MSAAPSALAPPLGSLLDEVKATPTGLRLLDEIDQRERGEGAAHTDAALRLFGQAEEDVRVTLYRDTAAWCPYCQKVWLLLEEKQIPFRIVKINMRSYGDKPPSFLRKVPGGLLPAIELDGQLMTDSLPIMATLDAAFDSGPPMIPPQGSADRERANTLLRLERELFSAWCRLTFQPGKGLFDAHERGFMESLNKVDLALGETPGPWFLGGDAPSLVDLQYVSHVERMVASVAFWKGIRMRDASKLPNLEKWLQAFEVRPTYMATKSDPYTHVMDIPPQYGPGYGVGAAEPYAQKISGKGGSWSWPPNEDDPLAIEPLSPLLASQGEAGARHEAAFKLLSNLDAVVRFAARGSGQRGSKTFQAPLADPYAIADETIVPQVDAALRLVAYVLLRGADGLGNGAPAELTGLGRRSKDLVLCLEYLRERIGVPRDMSETAAAALRAHLNWAIALVG</sequence>
<dbReference type="SUPFAM" id="SSF46458">
    <property type="entry name" value="Globin-like"/>
    <property type="match status" value="1"/>
</dbReference>
<dbReference type="SFLD" id="SFLDG00358">
    <property type="entry name" value="Main_(cytGST)"/>
    <property type="match status" value="1"/>
</dbReference>
<evidence type="ECO:0000259" key="1">
    <source>
        <dbReference type="PROSITE" id="PS50404"/>
    </source>
</evidence>
<feature type="domain" description="GST N-terminal" evidence="1">
    <location>
        <begin position="60"/>
        <end position="141"/>
    </location>
</feature>
<dbReference type="Pfam" id="PF13409">
    <property type="entry name" value="GST_N_2"/>
    <property type="match status" value="1"/>
</dbReference>
<evidence type="ECO:0000313" key="2">
    <source>
        <dbReference type="EMBL" id="CAD8615538.1"/>
    </source>
</evidence>
<accession>A0A7S0Q824</accession>
<proteinExistence type="predicted"/>
<dbReference type="AlphaFoldDB" id="A0A7S0Q824"/>
<dbReference type="SUPFAM" id="SSF47616">
    <property type="entry name" value="GST C-terminal domain-like"/>
    <property type="match status" value="1"/>
</dbReference>
<dbReference type="Gene3D" id="3.40.30.10">
    <property type="entry name" value="Glutaredoxin"/>
    <property type="match status" value="1"/>
</dbReference>
<dbReference type="InterPro" id="IPR040079">
    <property type="entry name" value="Glutathione_S-Trfase"/>
</dbReference>
<dbReference type="PROSITE" id="PS51354">
    <property type="entry name" value="GLUTAREDOXIN_2"/>
    <property type="match status" value="1"/>
</dbReference>
<dbReference type="InterPro" id="IPR009050">
    <property type="entry name" value="Globin-like_sf"/>
</dbReference>
<dbReference type="InterPro" id="IPR050983">
    <property type="entry name" value="GST_Omega/HSP26"/>
</dbReference>
<dbReference type="EMBL" id="HBEY01039649">
    <property type="protein sequence ID" value="CAD8615538.1"/>
    <property type="molecule type" value="Transcribed_RNA"/>
</dbReference>
<dbReference type="Pfam" id="PF13410">
    <property type="entry name" value="GST_C_2"/>
    <property type="match status" value="1"/>
</dbReference>
<dbReference type="SFLD" id="SFLDS00019">
    <property type="entry name" value="Glutathione_Transferase_(cytos"/>
    <property type="match status" value="1"/>
</dbReference>
<dbReference type="PANTHER" id="PTHR43968:SF14">
    <property type="entry name" value="GLUTATHIONE S-TRANSFERASE"/>
    <property type="match status" value="1"/>
</dbReference>
<protein>
    <recommendedName>
        <fullName evidence="1">GST N-terminal domain-containing protein</fullName>
    </recommendedName>
</protein>
<name>A0A7S0Q824_9EUKA</name>
<organism evidence="2">
    <name type="scientific">Coccolithus braarudii</name>
    <dbReference type="NCBI Taxonomy" id="221442"/>
    <lineage>
        <taxon>Eukaryota</taxon>
        <taxon>Haptista</taxon>
        <taxon>Haptophyta</taxon>
        <taxon>Prymnesiophyceae</taxon>
        <taxon>Coccolithales</taxon>
        <taxon>Coccolithaceae</taxon>
        <taxon>Coccolithus</taxon>
    </lineage>
</organism>
<dbReference type="GO" id="GO:0005737">
    <property type="term" value="C:cytoplasm"/>
    <property type="evidence" value="ECO:0007669"/>
    <property type="project" value="TreeGrafter"/>
</dbReference>
<dbReference type="PROSITE" id="PS50404">
    <property type="entry name" value="GST_NTER"/>
    <property type="match status" value="1"/>
</dbReference>
<reference evidence="2" key="1">
    <citation type="submission" date="2021-01" db="EMBL/GenBank/DDBJ databases">
        <authorList>
            <person name="Corre E."/>
            <person name="Pelletier E."/>
            <person name="Niang G."/>
            <person name="Scheremetjew M."/>
            <person name="Finn R."/>
            <person name="Kale V."/>
            <person name="Holt S."/>
            <person name="Cochrane G."/>
            <person name="Meng A."/>
            <person name="Brown T."/>
            <person name="Cohen L."/>
        </authorList>
    </citation>
    <scope>NUCLEOTIDE SEQUENCE</scope>
    <source>
        <strain evidence="2">PLY182g</strain>
    </source>
</reference>
<dbReference type="PANTHER" id="PTHR43968">
    <property type="match status" value="1"/>
</dbReference>
<dbReference type="Gene3D" id="1.20.1050.10">
    <property type="match status" value="1"/>
</dbReference>
<dbReference type="SUPFAM" id="SSF52833">
    <property type="entry name" value="Thioredoxin-like"/>
    <property type="match status" value="1"/>
</dbReference>
<dbReference type="InterPro" id="IPR036282">
    <property type="entry name" value="Glutathione-S-Trfase_C_sf"/>
</dbReference>
<gene>
    <name evidence="2" type="ORF">CPEL01642_LOCUS18919</name>
</gene>